<accession>A0A4R3ZU95</accession>
<name>A0A4R3ZU95_9ACTN</name>
<keyword evidence="2" id="KW-0732">Signal</keyword>
<feature type="signal peptide" evidence="2">
    <location>
        <begin position="1"/>
        <end position="27"/>
    </location>
</feature>
<dbReference type="RefSeq" id="WP_131885725.1">
    <property type="nucleotide sequence ID" value="NZ_CP143053.1"/>
</dbReference>
<evidence type="ECO:0008006" key="5">
    <source>
        <dbReference type="Google" id="ProtNLM"/>
    </source>
</evidence>
<evidence type="ECO:0000256" key="2">
    <source>
        <dbReference type="SAM" id="SignalP"/>
    </source>
</evidence>
<organism evidence="3 4">
    <name type="scientific">Dietzia cinnamea</name>
    <dbReference type="NCBI Taxonomy" id="321318"/>
    <lineage>
        <taxon>Bacteria</taxon>
        <taxon>Bacillati</taxon>
        <taxon>Actinomycetota</taxon>
        <taxon>Actinomycetes</taxon>
        <taxon>Mycobacteriales</taxon>
        <taxon>Dietziaceae</taxon>
        <taxon>Dietzia</taxon>
    </lineage>
</organism>
<feature type="region of interest" description="Disordered" evidence="1">
    <location>
        <begin position="78"/>
        <end position="99"/>
    </location>
</feature>
<reference evidence="3 4" key="1">
    <citation type="submission" date="2019-03" db="EMBL/GenBank/DDBJ databases">
        <title>Root nodule microbial communities of legume samples collected from USA, Mexico and Botswana.</title>
        <authorList>
            <person name="Hirsch A."/>
        </authorList>
    </citation>
    <scope>NUCLEOTIDE SEQUENCE [LARGE SCALE GENOMIC DNA]</scope>
    <source>
        <strain evidence="3 4">55</strain>
    </source>
</reference>
<dbReference type="GeneID" id="89529247"/>
<dbReference type="AlphaFoldDB" id="A0A4R3ZU95"/>
<gene>
    <name evidence="3" type="ORF">EDD19_10932</name>
</gene>
<evidence type="ECO:0000313" key="4">
    <source>
        <dbReference type="Proteomes" id="UP000295805"/>
    </source>
</evidence>
<evidence type="ECO:0000256" key="1">
    <source>
        <dbReference type="SAM" id="MobiDB-lite"/>
    </source>
</evidence>
<sequence>MTSHIRAAAALAVSALALTGGVGLAHAQSSALGSAEEGTGEVGPGSIDTSGSALLGEPTFGSLAPVVSQGVGSVNAAAGSDAVSPAPGTGSVDTTGSLLGEPTSGSLVPAVASVGDALGSDGGPAIVIGSDGGTDSLGGSGSLGPVLLIGGSAAVIGAGIYFAPQIEQALTDAGIVLPPLPQF</sequence>
<dbReference type="EMBL" id="SMCX01000009">
    <property type="protein sequence ID" value="TCW23882.1"/>
    <property type="molecule type" value="Genomic_DNA"/>
</dbReference>
<protein>
    <recommendedName>
        <fullName evidence="5">GLTT repeat-containing protein</fullName>
    </recommendedName>
</protein>
<dbReference type="Proteomes" id="UP000295805">
    <property type="component" value="Unassembled WGS sequence"/>
</dbReference>
<evidence type="ECO:0000313" key="3">
    <source>
        <dbReference type="EMBL" id="TCW23882.1"/>
    </source>
</evidence>
<comment type="caution">
    <text evidence="3">The sequence shown here is derived from an EMBL/GenBank/DDBJ whole genome shotgun (WGS) entry which is preliminary data.</text>
</comment>
<proteinExistence type="predicted"/>
<feature type="chain" id="PRO_5020680403" description="GLTT repeat-containing protein" evidence="2">
    <location>
        <begin position="28"/>
        <end position="183"/>
    </location>
</feature>